<sequence>MSVAAACIEFIKGPLTTNPHRVGAPLRAPFEGQWRARRGTYRIRYRLDEEKRLVFVLDVEHRRDAYWR</sequence>
<evidence type="ECO:0000313" key="3">
    <source>
        <dbReference type="EMBL" id="MFC3761653.1"/>
    </source>
</evidence>
<comment type="similarity">
    <text evidence="1">Belongs to the RelE toxin family.</text>
</comment>
<dbReference type="RefSeq" id="WP_307782233.1">
    <property type="nucleotide sequence ID" value="NZ_JAFBCM010000001.1"/>
</dbReference>
<gene>
    <name evidence="3" type="ORF">ACFOUW_12470</name>
</gene>
<keyword evidence="2" id="KW-1277">Toxin-antitoxin system</keyword>
<dbReference type="EMBL" id="JBHRZH010000009">
    <property type="protein sequence ID" value="MFC3761653.1"/>
    <property type="molecule type" value="Genomic_DNA"/>
</dbReference>
<proteinExistence type="inferred from homology"/>
<accession>A0ABV7Y982</accession>
<evidence type="ECO:0000256" key="2">
    <source>
        <dbReference type="ARBA" id="ARBA00022649"/>
    </source>
</evidence>
<dbReference type="Proteomes" id="UP001595699">
    <property type="component" value="Unassembled WGS sequence"/>
</dbReference>
<reference evidence="4" key="1">
    <citation type="journal article" date="2019" name="Int. J. Syst. Evol. Microbiol.">
        <title>The Global Catalogue of Microorganisms (GCM) 10K type strain sequencing project: providing services to taxonomists for standard genome sequencing and annotation.</title>
        <authorList>
            <consortium name="The Broad Institute Genomics Platform"/>
            <consortium name="The Broad Institute Genome Sequencing Center for Infectious Disease"/>
            <person name="Wu L."/>
            <person name="Ma J."/>
        </authorList>
    </citation>
    <scope>NUCLEOTIDE SEQUENCE [LARGE SCALE GENOMIC DNA]</scope>
    <source>
        <strain evidence="4">CGMCC 4.7241</strain>
    </source>
</reference>
<dbReference type="PANTHER" id="PTHR35601">
    <property type="entry name" value="TOXIN RELE"/>
    <property type="match status" value="1"/>
</dbReference>
<name>A0ABV7Y982_9ACTN</name>
<organism evidence="3 4">
    <name type="scientific">Tenggerimyces flavus</name>
    <dbReference type="NCBI Taxonomy" id="1708749"/>
    <lineage>
        <taxon>Bacteria</taxon>
        <taxon>Bacillati</taxon>
        <taxon>Actinomycetota</taxon>
        <taxon>Actinomycetes</taxon>
        <taxon>Propionibacteriales</taxon>
        <taxon>Nocardioidaceae</taxon>
        <taxon>Tenggerimyces</taxon>
    </lineage>
</organism>
<protein>
    <submittedName>
        <fullName evidence="3">Type II toxin-antitoxin system RelE/ParE family toxin</fullName>
    </submittedName>
</protein>
<comment type="caution">
    <text evidence="3">The sequence shown here is derived from an EMBL/GenBank/DDBJ whole genome shotgun (WGS) entry which is preliminary data.</text>
</comment>
<dbReference type="Gene3D" id="3.30.2310.20">
    <property type="entry name" value="RelE-like"/>
    <property type="match status" value="1"/>
</dbReference>
<keyword evidence="4" id="KW-1185">Reference proteome</keyword>
<dbReference type="InterPro" id="IPR035093">
    <property type="entry name" value="RelE/ParE_toxin_dom_sf"/>
</dbReference>
<dbReference type="SUPFAM" id="SSF143011">
    <property type="entry name" value="RelE-like"/>
    <property type="match status" value="1"/>
</dbReference>
<evidence type="ECO:0000313" key="4">
    <source>
        <dbReference type="Proteomes" id="UP001595699"/>
    </source>
</evidence>
<dbReference type="PANTHER" id="PTHR35601:SF1">
    <property type="entry name" value="TOXIN RELE"/>
    <property type="match status" value="1"/>
</dbReference>
<evidence type="ECO:0000256" key="1">
    <source>
        <dbReference type="ARBA" id="ARBA00006226"/>
    </source>
</evidence>
<dbReference type="InterPro" id="IPR007712">
    <property type="entry name" value="RelE/ParE_toxin"/>
</dbReference>
<dbReference type="Pfam" id="PF05016">
    <property type="entry name" value="ParE_toxin"/>
    <property type="match status" value="1"/>
</dbReference>